<evidence type="ECO:0000256" key="6">
    <source>
        <dbReference type="ARBA" id="ARBA00023136"/>
    </source>
</evidence>
<feature type="transmembrane region" description="Helical" evidence="7">
    <location>
        <begin position="31"/>
        <end position="49"/>
    </location>
</feature>
<proteinExistence type="inferred from homology"/>
<dbReference type="EMBL" id="ADOU02000008">
    <property type="protein sequence ID" value="KGJ63694.1"/>
    <property type="molecule type" value="Genomic_DNA"/>
</dbReference>
<evidence type="ECO:0008006" key="12">
    <source>
        <dbReference type="Google" id="ProtNLM"/>
    </source>
</evidence>
<feature type="transmembrane region" description="Helical" evidence="7">
    <location>
        <begin position="55"/>
        <end position="75"/>
    </location>
</feature>
<dbReference type="InterPro" id="IPR025383">
    <property type="entry name" value="MrpA_C/MbhD"/>
</dbReference>
<dbReference type="GO" id="GO:0005886">
    <property type="term" value="C:plasma membrane"/>
    <property type="evidence" value="ECO:0007669"/>
    <property type="project" value="UniProtKB-SubCell"/>
</dbReference>
<evidence type="ECO:0000313" key="10">
    <source>
        <dbReference type="EMBL" id="KGJ63694.1"/>
    </source>
</evidence>
<reference evidence="10 11" key="1">
    <citation type="journal article" date="2014" name="BMC Genomics">
        <title>Comparative genomics of Bradyrhizobium japonicum CPAC 15 and Bradyrhizobium diazoefficiens CPAC 7: elite model strains for understanding symbiotic performance with soybean.</title>
        <authorList>
            <person name="Siqueira A.F."/>
            <person name="Ormeno-Orrillo E."/>
            <person name="Souza R.C."/>
            <person name="Rodrigues E.P."/>
            <person name="Almeida L.G."/>
            <person name="Barcellos F.G."/>
            <person name="Batista J.S."/>
            <person name="Nakatami A.S."/>
            <person name="Martinez-Romero E."/>
            <person name="Vasconcelos A.T."/>
            <person name="Hungria M."/>
        </authorList>
    </citation>
    <scope>NUCLEOTIDE SEQUENCE [LARGE SCALE GENOMIC DNA]</scope>
    <source>
        <strain evidence="10 11">SEMIA 5080</strain>
    </source>
</reference>
<evidence type="ECO:0000259" key="9">
    <source>
        <dbReference type="Pfam" id="PF13244"/>
    </source>
</evidence>
<feature type="transmembrane region" description="Helical" evidence="7">
    <location>
        <begin position="188"/>
        <end position="209"/>
    </location>
</feature>
<comment type="similarity">
    <text evidence="2">Belongs to the CPA3 antiporters (TC 2.A.63) subunit B family.</text>
</comment>
<dbReference type="InterPro" id="IPR050622">
    <property type="entry name" value="CPA3_antiporter_subunitB"/>
</dbReference>
<sequence length="314" mass="32004">MSIATVFEIVLAAVVLTLGVWTIVVPETFSATVGFVAYGLLVALIWVRLDAADVALTEAAIGGGLGGVLLLSAAARLRDADMMADEAPGKLLRAGAAALSVLTAAALAGAVLWLPDSAPTLAPAAVANAWATGLSNPVTNVLMAFRAMDTMLEKIVLLLAIVGVWSLAPDSAWGGRPGPRHQADPRGVLAFLARLLPPVGIVIGIYILWTGSDHPGGAFQGGAILASMWLLAVMAGLADTPLVSDRSVRFILVAGPGLFLLVGLAGLLFGAAFLSYPPALAKPLILGIEVAMTLTIAATLGLLLAGVPERGMEP</sequence>
<keyword evidence="6 7" id="KW-0472">Membrane</keyword>
<evidence type="ECO:0000259" key="8">
    <source>
        <dbReference type="Pfam" id="PF04039"/>
    </source>
</evidence>
<dbReference type="RefSeq" id="WP_011090053.1">
    <property type="nucleotide sequence ID" value="NZ_ADOU02000008.1"/>
</dbReference>
<keyword evidence="5 7" id="KW-1133">Transmembrane helix</keyword>
<dbReference type="GeneID" id="46494275"/>
<comment type="subcellular location">
    <subcellularLocation>
        <location evidence="1">Cell membrane</location>
        <topology evidence="1">Multi-pass membrane protein</topology>
    </subcellularLocation>
</comment>
<dbReference type="PANTHER" id="PTHR33932">
    <property type="entry name" value="NA(+)/H(+) ANTIPORTER SUBUNIT B"/>
    <property type="match status" value="1"/>
</dbReference>
<evidence type="ECO:0000256" key="7">
    <source>
        <dbReference type="SAM" id="Phobius"/>
    </source>
</evidence>
<dbReference type="Pfam" id="PF04039">
    <property type="entry name" value="MnhB"/>
    <property type="match status" value="1"/>
</dbReference>
<feature type="domain" description="Na+/H+ antiporter MnhB subunit-related protein" evidence="8">
    <location>
        <begin position="188"/>
        <end position="302"/>
    </location>
</feature>
<feature type="transmembrane region" description="Helical" evidence="7">
    <location>
        <begin position="96"/>
        <end position="114"/>
    </location>
</feature>
<gene>
    <name evidence="10" type="ORF">BJA5080_05491</name>
</gene>
<name>A0A837C2U7_9BRAD</name>
<organism evidence="10 11">
    <name type="scientific">Bradyrhizobium diazoefficiens SEMIA 5080</name>
    <dbReference type="NCBI Taxonomy" id="754504"/>
    <lineage>
        <taxon>Bacteria</taxon>
        <taxon>Pseudomonadati</taxon>
        <taxon>Pseudomonadota</taxon>
        <taxon>Alphaproteobacteria</taxon>
        <taxon>Hyphomicrobiales</taxon>
        <taxon>Nitrobacteraceae</taxon>
        <taxon>Bradyrhizobium</taxon>
    </lineage>
</organism>
<feature type="transmembrane region" description="Helical" evidence="7">
    <location>
        <begin position="284"/>
        <end position="307"/>
    </location>
</feature>
<evidence type="ECO:0000256" key="1">
    <source>
        <dbReference type="ARBA" id="ARBA00004651"/>
    </source>
</evidence>
<feature type="transmembrane region" description="Helical" evidence="7">
    <location>
        <begin position="6"/>
        <end position="24"/>
    </location>
</feature>
<dbReference type="InterPro" id="IPR007182">
    <property type="entry name" value="MnhB"/>
</dbReference>
<dbReference type="PANTHER" id="PTHR33932:SF4">
    <property type="entry name" value="NA(+)_H(+) ANTIPORTER SUBUNIT B"/>
    <property type="match status" value="1"/>
</dbReference>
<protein>
    <recommendedName>
        <fullName evidence="12">Na+/H+ antiporter MnhB subunit-related protein domain-containing protein</fullName>
    </recommendedName>
</protein>
<dbReference type="Pfam" id="PF13244">
    <property type="entry name" value="MbhD"/>
    <property type="match status" value="1"/>
</dbReference>
<feature type="transmembrane region" description="Helical" evidence="7">
    <location>
        <begin position="151"/>
        <end position="168"/>
    </location>
</feature>
<feature type="domain" description="MrpA C-terminal/MbhD" evidence="9">
    <location>
        <begin position="14"/>
        <end position="78"/>
    </location>
</feature>
<feature type="transmembrane region" description="Helical" evidence="7">
    <location>
        <begin position="250"/>
        <end position="272"/>
    </location>
</feature>
<keyword evidence="3" id="KW-1003">Cell membrane</keyword>
<keyword evidence="4 7" id="KW-0812">Transmembrane</keyword>
<evidence type="ECO:0000256" key="5">
    <source>
        <dbReference type="ARBA" id="ARBA00022989"/>
    </source>
</evidence>
<comment type="caution">
    <text evidence="10">The sequence shown here is derived from an EMBL/GenBank/DDBJ whole genome shotgun (WGS) entry which is preliminary data.</text>
</comment>
<feature type="transmembrane region" description="Helical" evidence="7">
    <location>
        <begin position="221"/>
        <end position="238"/>
    </location>
</feature>
<evidence type="ECO:0000313" key="11">
    <source>
        <dbReference type="Proteomes" id="UP000024900"/>
    </source>
</evidence>
<evidence type="ECO:0000256" key="2">
    <source>
        <dbReference type="ARBA" id="ARBA00009425"/>
    </source>
</evidence>
<accession>A0A837C2U7</accession>
<evidence type="ECO:0000256" key="3">
    <source>
        <dbReference type="ARBA" id="ARBA00022475"/>
    </source>
</evidence>
<evidence type="ECO:0000256" key="4">
    <source>
        <dbReference type="ARBA" id="ARBA00022692"/>
    </source>
</evidence>
<dbReference type="Proteomes" id="UP000024900">
    <property type="component" value="Unassembled WGS sequence"/>
</dbReference>
<dbReference type="AlphaFoldDB" id="A0A837C2U7"/>